<protein>
    <submittedName>
        <fullName evidence="3">Chemotaxis protein</fullName>
    </submittedName>
</protein>
<dbReference type="RefSeq" id="WP_155461988.1">
    <property type="nucleotide sequence ID" value="NZ_WNKY01000002.1"/>
</dbReference>
<dbReference type="PANTHER" id="PTHR24422:SF8">
    <property type="entry name" value="CHEMOTAXIS PROTEIN"/>
    <property type="match status" value="1"/>
</dbReference>
<dbReference type="Pfam" id="PF01739">
    <property type="entry name" value="CheR"/>
    <property type="match status" value="1"/>
</dbReference>
<feature type="region of interest" description="Disordered" evidence="1">
    <location>
        <begin position="18"/>
        <end position="52"/>
    </location>
</feature>
<name>A0A6L6PC91_9BURK</name>
<dbReference type="InterPro" id="IPR022642">
    <property type="entry name" value="CheR_C"/>
</dbReference>
<evidence type="ECO:0000256" key="1">
    <source>
        <dbReference type="SAM" id="MobiDB-lite"/>
    </source>
</evidence>
<dbReference type="InterPro" id="IPR029063">
    <property type="entry name" value="SAM-dependent_MTases_sf"/>
</dbReference>
<dbReference type="SUPFAM" id="SSF47757">
    <property type="entry name" value="Chemotaxis receptor methyltransferase CheR, N-terminal domain"/>
    <property type="match status" value="1"/>
</dbReference>
<evidence type="ECO:0000313" key="4">
    <source>
        <dbReference type="Proteomes" id="UP000475582"/>
    </source>
</evidence>
<dbReference type="PROSITE" id="PS50123">
    <property type="entry name" value="CHER"/>
    <property type="match status" value="1"/>
</dbReference>
<dbReference type="Gene3D" id="3.40.50.150">
    <property type="entry name" value="Vaccinia Virus protein VP39"/>
    <property type="match status" value="1"/>
</dbReference>
<dbReference type="OrthoDB" id="8704177at2"/>
<gene>
    <name evidence="3" type="ORF">GM676_03390</name>
</gene>
<evidence type="ECO:0000313" key="3">
    <source>
        <dbReference type="EMBL" id="MTV36630.1"/>
    </source>
</evidence>
<dbReference type="GO" id="GO:0008757">
    <property type="term" value="F:S-adenosylmethionine-dependent methyltransferase activity"/>
    <property type="evidence" value="ECO:0007669"/>
    <property type="project" value="InterPro"/>
</dbReference>
<evidence type="ECO:0000259" key="2">
    <source>
        <dbReference type="PROSITE" id="PS50123"/>
    </source>
</evidence>
<dbReference type="PANTHER" id="PTHR24422">
    <property type="entry name" value="CHEMOTAXIS PROTEIN METHYLTRANSFERASE"/>
    <property type="match status" value="1"/>
</dbReference>
<feature type="domain" description="CheR-type methyltransferase" evidence="2">
    <location>
        <begin position="67"/>
        <end position="315"/>
    </location>
</feature>
<keyword evidence="4" id="KW-1185">Reference proteome</keyword>
<dbReference type="Proteomes" id="UP000475582">
    <property type="component" value="Unassembled WGS sequence"/>
</dbReference>
<dbReference type="SUPFAM" id="SSF53335">
    <property type="entry name" value="S-adenosyl-L-methionine-dependent methyltransferases"/>
    <property type="match status" value="1"/>
</dbReference>
<dbReference type="InterPro" id="IPR050903">
    <property type="entry name" value="Bact_Chemotaxis_MeTrfase"/>
</dbReference>
<proteinExistence type="predicted"/>
<dbReference type="InterPro" id="IPR000780">
    <property type="entry name" value="CheR_MeTrfase"/>
</dbReference>
<reference evidence="3 4" key="1">
    <citation type="submission" date="2019-11" db="EMBL/GenBank/DDBJ databases">
        <title>Type strains purchased from KCTC, JCM and DSMZ.</title>
        <authorList>
            <person name="Lu H."/>
        </authorList>
    </citation>
    <scope>NUCLEOTIDE SEQUENCE [LARGE SCALE GENOMIC DNA]</scope>
    <source>
        <strain evidence="3 4">KCTC 22382</strain>
    </source>
</reference>
<organism evidence="3 4">
    <name type="scientific">Duganella radicis</name>
    <dbReference type="NCBI Taxonomy" id="551988"/>
    <lineage>
        <taxon>Bacteria</taxon>
        <taxon>Pseudomonadati</taxon>
        <taxon>Pseudomonadota</taxon>
        <taxon>Betaproteobacteria</taxon>
        <taxon>Burkholderiales</taxon>
        <taxon>Oxalobacteraceae</taxon>
        <taxon>Telluria group</taxon>
        <taxon>Duganella</taxon>
    </lineage>
</organism>
<dbReference type="EMBL" id="WNKY01000002">
    <property type="protein sequence ID" value="MTV36630.1"/>
    <property type="molecule type" value="Genomic_DNA"/>
</dbReference>
<accession>A0A6L6PC91</accession>
<dbReference type="SMART" id="SM00138">
    <property type="entry name" value="MeTrc"/>
    <property type="match status" value="1"/>
</dbReference>
<comment type="caution">
    <text evidence="3">The sequence shown here is derived from an EMBL/GenBank/DDBJ whole genome shotgun (WGS) entry which is preliminary data.</text>
</comment>
<dbReference type="AlphaFoldDB" id="A0A6L6PC91"/>
<sequence length="343" mass="36726">MSSILASIKAALTGATAANGDRADAGPGAGHGTGPDATPRDAAVDGSASGHGAGGTPLIVSAGGAGRRHSPSSVEELELELLLEALFQCHGYDFRGYDRAVVTRKVQALRAQLGLATLSALQSRILHDDESYNALLRALYVNPALMFDNALEVSMLRLSLGAGLHGVALPRVWLADCAGAQQAWTLAILLDQEQLAPRTEIHATVASDAMLAEARQASLPMARLSELQANYVRSGGIGKLIDYFDVSADGLHAVLKPHLNSRITWAQYNLVTDASFNEFQMILGQRALPDFGPALRKRVLQLFDDSLAPFGTLALDRPLDDHDPLARHYKPLLAHQSWYKRIA</sequence>